<feature type="domain" description="Peptidase M16 C-terminal" evidence="8">
    <location>
        <begin position="384"/>
        <end position="597"/>
    </location>
</feature>
<proteinExistence type="inferred from homology"/>
<evidence type="ECO:0000313" key="9">
    <source>
        <dbReference type="EMBL" id="CAK9216383.1"/>
    </source>
</evidence>
<feature type="region of interest" description="Disordered" evidence="6">
    <location>
        <begin position="1258"/>
        <end position="1285"/>
    </location>
</feature>
<keyword evidence="5" id="KW-0482">Metalloprotease</keyword>
<gene>
    <name evidence="9" type="ORF">CSSPTR1EN2_LOCUS13443</name>
</gene>
<dbReference type="SUPFAM" id="SSF63411">
    <property type="entry name" value="LuxS/MPP-like metallohydrolase"/>
    <property type="match status" value="3"/>
</dbReference>
<dbReference type="Pfam" id="PF00675">
    <property type="entry name" value="Peptidase_M16"/>
    <property type="match status" value="1"/>
</dbReference>
<feature type="domain" description="Peptidase M16 C-terminal" evidence="8">
    <location>
        <begin position="932"/>
        <end position="1170"/>
    </location>
</feature>
<dbReference type="EMBL" id="OZ019894">
    <property type="protein sequence ID" value="CAK9216383.1"/>
    <property type="molecule type" value="Genomic_DNA"/>
</dbReference>
<evidence type="ECO:0000256" key="1">
    <source>
        <dbReference type="ARBA" id="ARBA00007261"/>
    </source>
</evidence>
<evidence type="ECO:0000259" key="7">
    <source>
        <dbReference type="Pfam" id="PF00675"/>
    </source>
</evidence>
<accession>A0ABP0UAU4</accession>
<dbReference type="Gene3D" id="3.30.830.10">
    <property type="entry name" value="Metalloenzyme, LuxS/M16 peptidase-like"/>
    <property type="match status" value="4"/>
</dbReference>
<evidence type="ECO:0000256" key="6">
    <source>
        <dbReference type="SAM" id="MobiDB-lite"/>
    </source>
</evidence>
<dbReference type="InterPro" id="IPR011249">
    <property type="entry name" value="Metalloenz_LuxS/M16"/>
</dbReference>
<feature type="domain" description="Peptidase M16 N-terminal" evidence="7">
    <location>
        <begin position="230"/>
        <end position="365"/>
    </location>
</feature>
<keyword evidence="3" id="KW-0378">Hydrolase</keyword>
<comment type="similarity">
    <text evidence="1">Belongs to the peptidase M16 family.</text>
</comment>
<evidence type="ECO:0000256" key="2">
    <source>
        <dbReference type="ARBA" id="ARBA00022670"/>
    </source>
</evidence>
<dbReference type="Pfam" id="PF05193">
    <property type="entry name" value="Peptidase_M16_C"/>
    <property type="match status" value="2"/>
</dbReference>
<dbReference type="InterPro" id="IPR050626">
    <property type="entry name" value="Peptidase_M16"/>
</dbReference>
<evidence type="ECO:0000313" key="10">
    <source>
        <dbReference type="Proteomes" id="UP001497512"/>
    </source>
</evidence>
<evidence type="ECO:0000256" key="3">
    <source>
        <dbReference type="ARBA" id="ARBA00022801"/>
    </source>
</evidence>
<dbReference type="PANTHER" id="PTHR43690">
    <property type="entry name" value="NARDILYSIN"/>
    <property type="match status" value="1"/>
</dbReference>
<keyword evidence="10" id="KW-1185">Reference proteome</keyword>
<evidence type="ECO:0000256" key="5">
    <source>
        <dbReference type="ARBA" id="ARBA00023049"/>
    </source>
</evidence>
<organism evidence="9 10">
    <name type="scientific">Sphagnum troendelagicum</name>
    <dbReference type="NCBI Taxonomy" id="128251"/>
    <lineage>
        <taxon>Eukaryota</taxon>
        <taxon>Viridiplantae</taxon>
        <taxon>Streptophyta</taxon>
        <taxon>Embryophyta</taxon>
        <taxon>Bryophyta</taxon>
        <taxon>Sphagnophytina</taxon>
        <taxon>Sphagnopsida</taxon>
        <taxon>Sphagnales</taxon>
        <taxon>Sphagnaceae</taxon>
        <taxon>Sphagnum</taxon>
    </lineage>
</organism>
<feature type="compositionally biased region" description="Polar residues" evidence="6">
    <location>
        <begin position="1268"/>
        <end position="1285"/>
    </location>
</feature>
<keyword evidence="4" id="KW-0862">Zinc</keyword>
<keyword evidence="2" id="KW-0645">Protease</keyword>
<dbReference type="PANTHER" id="PTHR43690:SF33">
    <property type="entry name" value="STROMAL PROCESSING PEPTIDASE, CHLOROPLASTIC"/>
    <property type="match status" value="1"/>
</dbReference>
<name>A0ABP0UAU4_9BRYO</name>
<protein>
    <submittedName>
        <fullName evidence="9">Uncharacterized protein</fullName>
    </submittedName>
</protein>
<dbReference type="InterPro" id="IPR011765">
    <property type="entry name" value="Pept_M16_N"/>
</dbReference>
<evidence type="ECO:0000259" key="8">
    <source>
        <dbReference type="Pfam" id="PF05193"/>
    </source>
</evidence>
<evidence type="ECO:0000256" key="4">
    <source>
        <dbReference type="ARBA" id="ARBA00022833"/>
    </source>
</evidence>
<dbReference type="Proteomes" id="UP001497512">
    <property type="component" value="Chromosome 2"/>
</dbReference>
<reference evidence="9" key="1">
    <citation type="submission" date="2024-02" db="EMBL/GenBank/DDBJ databases">
        <authorList>
            <consortium name="ELIXIR-Norway"/>
            <consortium name="Elixir Norway"/>
        </authorList>
    </citation>
    <scope>NUCLEOTIDE SEQUENCE</scope>
</reference>
<sequence>MATLAVPAAAAPPPLVAASSFRSSKQDGSGRVSSVMAVLPAAASNSNLSLASALPYGRGIHQHRHPLLHISPMPRWLQVRGSQLQEKLQQNSRNSQVQEIQCQSSRVQQHPHCLMTRRSRLQQRVSLSSSSWLGSSSVMSSSLRRVNPMRRPLSNRPIFTVQANTGPNEPHAANLASVPEEGLRQELEDQALSLESTLRREVDVDDFLMSKLPSHPKLHRGCLENGLHYVILPNKVPPNRFEAHMEMHVGSVDEAEHEQGIAHMIEHVAFLGSKKREKLLGTGARSNAYTDFHHTVFHVHSPVTTQGTNEPLLPLVLEALHEIAFKPRFLASRVEKERRAVLSELQMMNTIEYRVDCQLLQQLHAENMLGYRFPIGLEEQIKKWDPETIKAFHERWYFPANATLFVVGDIGSVSRTLEMIEAQFGSTPAGVHISTHTSHENINHTAMTVTTRKERHSVRPPVRHNWSLPGGSNQQLKKPFVFQHELLQNFSVSLFCKTPVQKVQKYSDLRDVLMRRIVLSTLQFRVNTRYKSANPPFNGIELDHSDSGREGCAVSTLTITAEPKHWEGAVKVGVQEVRRLHKFGVTRGELARYLNALLKDSEHLAAMIDNVPSLDNLDFIMESDALGHTVMDQQQGHESLLAVAETVTLEDVNKAGASMLEYIASYGDPTAPVPAAIVACVPKTIHVEEGVDANFDITPDAILNAVSVGLNEPLASEPELEVPTELLSPVQLASLHMRWQPRFVPVTDVAGAENLSKYSDEATGVVQRRLSNGIRVNYKITQNEAKGGVLRLVVAGGRAQEKTGASGAVAVGVRTLSEGGAVGGFSREQVELFCVGNLINCVLEADEEFLCMDFRFTLRDGGMRATFQLLHMVLEHNVWLEDALDRAKQLYLSHYRAMPKSLERATAHRLMRAMFDGEERFIEPSPQAIEKLTLPVVQEAVMQQLVPSNMEVCVVGDFSEEEVESCLLDYLGTVTAKKTDDHVLKLTQAAEKPVLINDFSTPEQRHQKVFLRDTDERACAYIAGAAPNRWGFTSDGRDLNTLIEPVPPSLSEEQARSLAVPGVEVIKDNSNTLCWKRMRHPLYASVALTLLAEIINARLFTTVRDALGLTYDVSFELSLFDRLKAGWFVISVTSTPAKIKHAVDASLNVLRSIQGSKINQRELDRAKRTLLMRHESDSKDNTYWLGMLTHLQAPSVSRKDVGCLRDLPHLYEVTTAEDVYNAYNYLSLDDGSLFTCIGVAGTEAGKGEIIEVAEELPEDDPIGGGLQGSTLQHGRGMSTMTRPTT</sequence>
<dbReference type="InterPro" id="IPR007863">
    <property type="entry name" value="Peptidase_M16_C"/>
</dbReference>